<feature type="non-terminal residue" evidence="13">
    <location>
        <position position="1"/>
    </location>
</feature>
<dbReference type="PROSITE" id="PS50011">
    <property type="entry name" value="PROTEIN_KINASE_DOM"/>
    <property type="match status" value="1"/>
</dbReference>
<dbReference type="Gene3D" id="3.30.200.20">
    <property type="entry name" value="Phosphorylase Kinase, domain 1"/>
    <property type="match status" value="1"/>
</dbReference>
<evidence type="ECO:0000259" key="12">
    <source>
        <dbReference type="PROSITE" id="PS50011"/>
    </source>
</evidence>
<keyword evidence="8" id="KW-1133">Transmembrane helix</keyword>
<evidence type="ECO:0000256" key="8">
    <source>
        <dbReference type="ARBA" id="ARBA00022989"/>
    </source>
</evidence>
<evidence type="ECO:0000256" key="10">
    <source>
        <dbReference type="PROSITE-ProRule" id="PRU10141"/>
    </source>
</evidence>
<evidence type="ECO:0000256" key="2">
    <source>
        <dbReference type="ARBA" id="ARBA00022679"/>
    </source>
</evidence>
<dbReference type="InterPro" id="IPR000719">
    <property type="entry name" value="Prot_kinase_dom"/>
</dbReference>
<feature type="compositionally biased region" description="Basic and acidic residues" evidence="11">
    <location>
        <begin position="367"/>
        <end position="382"/>
    </location>
</feature>
<feature type="binding site" evidence="10">
    <location>
        <position position="82"/>
    </location>
    <ligand>
        <name>ATP</name>
        <dbReference type="ChEBI" id="CHEBI:30616"/>
    </ligand>
</feature>
<keyword evidence="3" id="KW-0812">Transmembrane</keyword>
<evidence type="ECO:0000256" key="1">
    <source>
        <dbReference type="ARBA" id="ARBA00004167"/>
    </source>
</evidence>
<comment type="caution">
    <text evidence="13">The sequence shown here is derived from an EMBL/GenBank/DDBJ whole genome shotgun (WGS) entry which is preliminary data.</text>
</comment>
<dbReference type="OrthoDB" id="2418081at2759"/>
<evidence type="ECO:0000256" key="4">
    <source>
        <dbReference type="ARBA" id="ARBA00022729"/>
    </source>
</evidence>
<evidence type="ECO:0000313" key="14">
    <source>
        <dbReference type="Proteomes" id="UP000324897"/>
    </source>
</evidence>
<dbReference type="FunFam" id="1.10.510.10:FF:001106">
    <property type="entry name" value="Probable LRR receptor-like serine/threonine-protein kinase At1g29720"/>
    <property type="match status" value="1"/>
</dbReference>
<keyword evidence="4" id="KW-0732">Signal</keyword>
<dbReference type="PROSITE" id="PS00108">
    <property type="entry name" value="PROTEIN_KINASE_ST"/>
    <property type="match status" value="1"/>
</dbReference>
<feature type="region of interest" description="Disordered" evidence="11">
    <location>
        <begin position="343"/>
        <end position="382"/>
    </location>
</feature>
<evidence type="ECO:0000256" key="5">
    <source>
        <dbReference type="ARBA" id="ARBA00022741"/>
    </source>
</evidence>
<proteinExistence type="predicted"/>
<keyword evidence="14" id="KW-1185">Reference proteome</keyword>
<keyword evidence="7 10" id="KW-0067">ATP-binding</keyword>
<dbReference type="PANTHER" id="PTHR47974">
    <property type="entry name" value="OS07G0415500 PROTEIN"/>
    <property type="match status" value="1"/>
</dbReference>
<evidence type="ECO:0000256" key="6">
    <source>
        <dbReference type="ARBA" id="ARBA00022777"/>
    </source>
</evidence>
<feature type="domain" description="Protein kinase" evidence="12">
    <location>
        <begin position="54"/>
        <end position="341"/>
    </location>
</feature>
<dbReference type="GO" id="GO:0016020">
    <property type="term" value="C:membrane"/>
    <property type="evidence" value="ECO:0007669"/>
    <property type="project" value="UniProtKB-SubCell"/>
</dbReference>
<dbReference type="SMART" id="SM00220">
    <property type="entry name" value="S_TKc"/>
    <property type="match status" value="1"/>
</dbReference>
<evidence type="ECO:0000256" key="11">
    <source>
        <dbReference type="SAM" id="MobiDB-lite"/>
    </source>
</evidence>
<dbReference type="AlphaFoldDB" id="A0A5J9SPQ2"/>
<reference evidence="13 14" key="1">
    <citation type="journal article" date="2019" name="Sci. Rep.">
        <title>A high-quality genome of Eragrostis curvula grass provides insights into Poaceae evolution and supports new strategies to enhance forage quality.</title>
        <authorList>
            <person name="Carballo J."/>
            <person name="Santos B.A.C.M."/>
            <person name="Zappacosta D."/>
            <person name="Garbus I."/>
            <person name="Selva J.P."/>
            <person name="Gallo C.A."/>
            <person name="Diaz A."/>
            <person name="Albertini E."/>
            <person name="Caccamo M."/>
            <person name="Echenique V."/>
        </authorList>
    </citation>
    <scope>NUCLEOTIDE SEQUENCE [LARGE SCALE GENOMIC DNA]</scope>
    <source>
        <strain evidence="14">cv. Victoria</strain>
        <tissue evidence="13">Leaf</tissue>
    </source>
</reference>
<dbReference type="InterPro" id="IPR008271">
    <property type="entry name" value="Ser/Thr_kinase_AS"/>
</dbReference>
<evidence type="ECO:0000256" key="9">
    <source>
        <dbReference type="ARBA" id="ARBA00023136"/>
    </source>
</evidence>
<dbReference type="SUPFAM" id="SSF56112">
    <property type="entry name" value="Protein kinase-like (PK-like)"/>
    <property type="match status" value="1"/>
</dbReference>
<sequence>MKSFPVVEARLKWLPVSAIAPWRQEEKGPPKLTPFRIQELPREFSFGEIRVMTQDFGNMVGQGGSAQVFRGHLDDGTAVAVKQITITSDVGEAEFLKEISIIANVHHRSLVRLLGYCRVPEGAGWYLVYPFLENGSLDRWLFHGEERRRLLPWPARRRIAVDVARALAYLHHECRLHILHLDIKPGNVLLDGDLRAHVSDFGISMTVARGNLTTSSVVVDTCGRGTFGYMAPEMLVNAVSAKSDVFSYGMMLLELVGGRRNFEPSSDDSSATPDFTRDYYPCIVREKMVRGELMEVVDAAMPLVDEAEVEVVVKVALCCIQRHRDMRPTMLTVVDMLEGRVTADLPTESRPPSVVNSSEPHSSTLSSKDRGPSIPHPSEKRFPNTRLLCRRIRASCGSRSSSSSTRPPPQPHASLPCLGTRGSGEATSFLPPPTTPPSAAVVMLAPTPTLAQPLSLAARSGGAPSASTVSPTTTAGPACLPAAPLLSPETPVSPSTPNLNPNPEH</sequence>
<dbReference type="GO" id="GO:0004672">
    <property type="term" value="F:protein kinase activity"/>
    <property type="evidence" value="ECO:0007669"/>
    <property type="project" value="InterPro"/>
</dbReference>
<dbReference type="Proteomes" id="UP000324897">
    <property type="component" value="Unassembled WGS sequence"/>
</dbReference>
<keyword evidence="6" id="KW-0418">Kinase</keyword>
<dbReference type="Gramene" id="TVU01012">
    <property type="protein sequence ID" value="TVU01012"/>
    <property type="gene ID" value="EJB05_53531"/>
</dbReference>
<feature type="compositionally biased region" description="Low complexity" evidence="11">
    <location>
        <begin position="462"/>
        <end position="486"/>
    </location>
</feature>
<feature type="compositionally biased region" description="Polar residues" evidence="11">
    <location>
        <begin position="354"/>
        <end position="366"/>
    </location>
</feature>
<evidence type="ECO:0000256" key="3">
    <source>
        <dbReference type="ARBA" id="ARBA00022692"/>
    </source>
</evidence>
<gene>
    <name evidence="13" type="ORF">EJB05_53531</name>
</gene>
<dbReference type="Gene3D" id="1.10.510.10">
    <property type="entry name" value="Transferase(Phosphotransferase) domain 1"/>
    <property type="match status" value="1"/>
</dbReference>
<keyword evidence="9" id="KW-0472">Membrane</keyword>
<feature type="region of interest" description="Disordered" evidence="11">
    <location>
        <begin position="397"/>
        <end position="438"/>
    </location>
</feature>
<dbReference type="InterPro" id="IPR017441">
    <property type="entry name" value="Protein_kinase_ATP_BS"/>
</dbReference>
<feature type="region of interest" description="Disordered" evidence="11">
    <location>
        <begin position="455"/>
        <end position="505"/>
    </location>
</feature>
<dbReference type="PROSITE" id="PS00107">
    <property type="entry name" value="PROTEIN_KINASE_ATP"/>
    <property type="match status" value="1"/>
</dbReference>
<feature type="compositionally biased region" description="Polar residues" evidence="11">
    <location>
        <begin position="490"/>
        <end position="505"/>
    </location>
</feature>
<evidence type="ECO:0000256" key="7">
    <source>
        <dbReference type="ARBA" id="ARBA00022840"/>
    </source>
</evidence>
<name>A0A5J9SPQ2_9POAL</name>
<dbReference type="InterPro" id="IPR011009">
    <property type="entry name" value="Kinase-like_dom_sf"/>
</dbReference>
<dbReference type="EMBL" id="RWGY01000504">
    <property type="protein sequence ID" value="TVU01012.1"/>
    <property type="molecule type" value="Genomic_DNA"/>
</dbReference>
<dbReference type="GO" id="GO:0005524">
    <property type="term" value="F:ATP binding"/>
    <property type="evidence" value="ECO:0007669"/>
    <property type="project" value="UniProtKB-UniRule"/>
</dbReference>
<keyword evidence="5 10" id="KW-0547">Nucleotide-binding</keyword>
<protein>
    <recommendedName>
        <fullName evidence="12">Protein kinase domain-containing protein</fullName>
    </recommendedName>
</protein>
<dbReference type="PANTHER" id="PTHR47974:SF9">
    <property type="entry name" value="RECEPTOR-LIKE SERINE_THREONINE-PROTEIN KINASE"/>
    <property type="match status" value="1"/>
</dbReference>
<evidence type="ECO:0000313" key="13">
    <source>
        <dbReference type="EMBL" id="TVU01012.1"/>
    </source>
</evidence>
<accession>A0A5J9SPQ2</accession>
<comment type="subcellular location">
    <subcellularLocation>
        <location evidence="1">Membrane</location>
        <topology evidence="1">Single-pass membrane protein</topology>
    </subcellularLocation>
</comment>
<dbReference type="Pfam" id="PF00069">
    <property type="entry name" value="Pkinase"/>
    <property type="match status" value="1"/>
</dbReference>
<keyword evidence="2" id="KW-0808">Transferase</keyword>
<organism evidence="13 14">
    <name type="scientific">Eragrostis curvula</name>
    <name type="common">weeping love grass</name>
    <dbReference type="NCBI Taxonomy" id="38414"/>
    <lineage>
        <taxon>Eukaryota</taxon>
        <taxon>Viridiplantae</taxon>
        <taxon>Streptophyta</taxon>
        <taxon>Embryophyta</taxon>
        <taxon>Tracheophyta</taxon>
        <taxon>Spermatophyta</taxon>
        <taxon>Magnoliopsida</taxon>
        <taxon>Liliopsida</taxon>
        <taxon>Poales</taxon>
        <taxon>Poaceae</taxon>
        <taxon>PACMAD clade</taxon>
        <taxon>Chloridoideae</taxon>
        <taxon>Eragrostideae</taxon>
        <taxon>Eragrostidinae</taxon>
        <taxon>Eragrostis</taxon>
    </lineage>
</organism>